<feature type="chain" id="PRO_5038560012" description="FMN-binding domain-containing protein" evidence="1">
    <location>
        <begin position="20"/>
        <end position="349"/>
    </location>
</feature>
<evidence type="ECO:0000313" key="2">
    <source>
        <dbReference type="EMBL" id="HIQ68269.1"/>
    </source>
</evidence>
<dbReference type="Gene3D" id="3.90.1010.20">
    <property type="match status" value="2"/>
</dbReference>
<accession>A0A9D1CND6</accession>
<organism evidence="2 3">
    <name type="scientific">Candidatus Faecousia excrementigallinarum</name>
    <dbReference type="NCBI Taxonomy" id="2840806"/>
    <lineage>
        <taxon>Bacteria</taxon>
        <taxon>Bacillati</taxon>
        <taxon>Bacillota</taxon>
        <taxon>Clostridia</taxon>
        <taxon>Eubacteriales</taxon>
        <taxon>Oscillospiraceae</taxon>
        <taxon>Faecousia</taxon>
    </lineage>
</organism>
<evidence type="ECO:0008006" key="4">
    <source>
        <dbReference type="Google" id="ProtNLM"/>
    </source>
</evidence>
<dbReference type="Proteomes" id="UP000886796">
    <property type="component" value="Unassembled WGS sequence"/>
</dbReference>
<sequence length="349" mass="35926">MKKIIALTLALLLALTAFTGCRATAVVGVTQPTETTKPTETQPLGDDAVKTGLSMTTTLSSSKNAGEEAGLSQADVTMVAVTVDEKGVIVQCVIDGVQAKVNFDSTGAITSDTNADVLSKNQLGTDYGMGKYSPIGKEWNQQAQALADYVEGKTLEEVKGIAITEEGKAADADLSSSVTIAIAGFIPAIEAAVMGAQNLGAKASDTLKLTTTTSVASSKSATAEEAGLAQADCYAAALTLEGETITSAAIDSVQAKVNFDNTGAITTDLTAQVLTKNQLGADYGMGKYSPIGKEWNEQTASFCQYITGKTIDQVLGIAINQDNKPADADLAASVTISIGSFLELVSQAK</sequence>
<evidence type="ECO:0000313" key="3">
    <source>
        <dbReference type="Proteomes" id="UP000886796"/>
    </source>
</evidence>
<reference evidence="2" key="1">
    <citation type="submission" date="2020-10" db="EMBL/GenBank/DDBJ databases">
        <authorList>
            <person name="Gilroy R."/>
        </authorList>
    </citation>
    <scope>NUCLEOTIDE SEQUENCE</scope>
    <source>
        <strain evidence="2">13361</strain>
    </source>
</reference>
<feature type="signal peptide" evidence="1">
    <location>
        <begin position="1"/>
        <end position="19"/>
    </location>
</feature>
<reference evidence="2" key="2">
    <citation type="journal article" date="2021" name="PeerJ">
        <title>Extensive microbial diversity within the chicken gut microbiome revealed by metagenomics and culture.</title>
        <authorList>
            <person name="Gilroy R."/>
            <person name="Ravi A."/>
            <person name="Getino M."/>
            <person name="Pursley I."/>
            <person name="Horton D.L."/>
            <person name="Alikhan N.F."/>
            <person name="Baker D."/>
            <person name="Gharbi K."/>
            <person name="Hall N."/>
            <person name="Watson M."/>
            <person name="Adriaenssens E.M."/>
            <person name="Foster-Nyarko E."/>
            <person name="Jarju S."/>
            <person name="Secka A."/>
            <person name="Antonio M."/>
            <person name="Oren A."/>
            <person name="Chaudhuri R.R."/>
            <person name="La Ragione R."/>
            <person name="Hildebrand F."/>
            <person name="Pallen M.J."/>
        </authorList>
    </citation>
    <scope>NUCLEOTIDE SEQUENCE</scope>
    <source>
        <strain evidence="2">13361</strain>
    </source>
</reference>
<dbReference type="AlphaFoldDB" id="A0A9D1CND6"/>
<dbReference type="PROSITE" id="PS51257">
    <property type="entry name" value="PROKAR_LIPOPROTEIN"/>
    <property type="match status" value="1"/>
</dbReference>
<proteinExistence type="predicted"/>
<protein>
    <recommendedName>
        <fullName evidence="4">FMN-binding domain-containing protein</fullName>
    </recommendedName>
</protein>
<evidence type="ECO:0000256" key="1">
    <source>
        <dbReference type="SAM" id="SignalP"/>
    </source>
</evidence>
<comment type="caution">
    <text evidence="2">The sequence shown here is derived from an EMBL/GenBank/DDBJ whole genome shotgun (WGS) entry which is preliminary data.</text>
</comment>
<name>A0A9D1CND6_9FIRM</name>
<keyword evidence="1" id="KW-0732">Signal</keyword>
<gene>
    <name evidence="2" type="ORF">IAB74_07160</name>
</gene>
<dbReference type="EMBL" id="DVFK01000097">
    <property type="protein sequence ID" value="HIQ68269.1"/>
    <property type="molecule type" value="Genomic_DNA"/>
</dbReference>